<evidence type="ECO:0000256" key="1">
    <source>
        <dbReference type="ARBA" id="ARBA00004229"/>
    </source>
</evidence>
<keyword evidence="4" id="KW-0150">Chloroplast</keyword>
<evidence type="ECO:0000256" key="3">
    <source>
        <dbReference type="ARBA" id="ARBA00021456"/>
    </source>
</evidence>
<evidence type="ECO:0000256" key="4">
    <source>
        <dbReference type="ARBA" id="ARBA00022528"/>
    </source>
</evidence>
<proteinExistence type="inferred from homology"/>
<dbReference type="PANTHER" id="PTHR34890">
    <property type="entry name" value="ORF16-LACZ FUSION PROTEIN-RELATED"/>
    <property type="match status" value="1"/>
</dbReference>
<evidence type="ECO:0000256" key="2">
    <source>
        <dbReference type="ARBA" id="ARBA00007638"/>
    </source>
</evidence>
<dbReference type="InterPro" id="IPR022546">
    <property type="entry name" value="Uncharacterised_Ycf68"/>
</dbReference>
<accession>A0AAN9KQM5</accession>
<protein>
    <recommendedName>
        <fullName evidence="3">Uncharacterized protein ycf68</fullName>
    </recommendedName>
</protein>
<comment type="similarity">
    <text evidence="2">Belongs to the ycf68 family.</text>
</comment>
<feature type="region of interest" description="Disordered" evidence="6">
    <location>
        <begin position="144"/>
        <end position="163"/>
    </location>
</feature>
<evidence type="ECO:0000313" key="7">
    <source>
        <dbReference type="EMBL" id="KAK7321957.1"/>
    </source>
</evidence>
<feature type="region of interest" description="Disordered" evidence="6">
    <location>
        <begin position="348"/>
        <end position="370"/>
    </location>
</feature>
<evidence type="ECO:0000256" key="6">
    <source>
        <dbReference type="SAM" id="MobiDB-lite"/>
    </source>
</evidence>
<gene>
    <name evidence="7" type="ORF">VNO80_35354</name>
</gene>
<feature type="compositionally biased region" description="Polar residues" evidence="6">
    <location>
        <begin position="349"/>
        <end position="358"/>
    </location>
</feature>
<evidence type="ECO:0000313" key="8">
    <source>
        <dbReference type="Proteomes" id="UP001374584"/>
    </source>
</evidence>
<comment type="subcellular location">
    <subcellularLocation>
        <location evidence="1">Plastid</location>
        <location evidence="1">Chloroplast</location>
    </subcellularLocation>
</comment>
<organism evidence="7 8">
    <name type="scientific">Phaseolus coccineus</name>
    <name type="common">Scarlet runner bean</name>
    <name type="synonym">Phaseolus multiflorus</name>
    <dbReference type="NCBI Taxonomy" id="3886"/>
    <lineage>
        <taxon>Eukaryota</taxon>
        <taxon>Viridiplantae</taxon>
        <taxon>Streptophyta</taxon>
        <taxon>Embryophyta</taxon>
        <taxon>Tracheophyta</taxon>
        <taxon>Spermatophyta</taxon>
        <taxon>Magnoliopsida</taxon>
        <taxon>eudicotyledons</taxon>
        <taxon>Gunneridae</taxon>
        <taxon>Pentapetalae</taxon>
        <taxon>rosids</taxon>
        <taxon>fabids</taxon>
        <taxon>Fabales</taxon>
        <taxon>Fabaceae</taxon>
        <taxon>Papilionoideae</taxon>
        <taxon>50 kb inversion clade</taxon>
        <taxon>NPAAA clade</taxon>
        <taxon>indigoferoid/millettioid clade</taxon>
        <taxon>Phaseoleae</taxon>
        <taxon>Phaseolus</taxon>
    </lineage>
</organism>
<comment type="caution">
    <text evidence="7">The sequence shown here is derived from an EMBL/GenBank/DDBJ whole genome shotgun (WGS) entry which is preliminary data.</text>
</comment>
<evidence type="ECO:0000256" key="5">
    <source>
        <dbReference type="ARBA" id="ARBA00022640"/>
    </source>
</evidence>
<keyword evidence="5" id="KW-0934">Plastid</keyword>
<dbReference type="Proteomes" id="UP001374584">
    <property type="component" value="Unassembled WGS sequence"/>
</dbReference>
<sequence>MSPHGGDMDGGEKRKERDGVSLAFGIAGPGGRPARRAISSVVERAPDNCVVVPGLRIDGAIQGGAGLKKDLRVSKVVPGGSLNAFLSLLIGVFSQRLAMVKKKGEQAHLESAVQRIVDQAGPCEQLDALSPFNPLSEMWQKEKESMDRPHRLHPVGTTRSPQGRLRHPGLLSIVGLYGRISRGLRRSGLPCGGCQRFESAYLQLVNLVDTKLYDSTSIFPIRQFDLCYDFSFMDVDKILPSSSTLGWHSLKVKGEVQTKKGLWWIPRHPETRKGVVSDEMLRGVENKRRSGDSRYRSTFRTAAESTGRQETTCLNRENGVVGELYKCRAARRSSRECCTLDGESPVAESITSLRSDPSSMGHVESRVNQQGPPCKAKYSWVTDSEVVPGEMPLEPRASWFSPKCVEAQQLTRHLGVKHCFGAGRESGTKSRQTLNTRYDLKITRVKVGQ</sequence>
<dbReference type="GO" id="GO:0009507">
    <property type="term" value="C:chloroplast"/>
    <property type="evidence" value="ECO:0007669"/>
    <property type="project" value="UniProtKB-SubCell"/>
</dbReference>
<keyword evidence="8" id="KW-1185">Reference proteome</keyword>
<dbReference type="AlphaFoldDB" id="A0AAN9KQM5"/>
<name>A0AAN9KQM5_PHACN</name>
<dbReference type="EMBL" id="JAYMYR010000216">
    <property type="protein sequence ID" value="KAK7321957.1"/>
    <property type="molecule type" value="Genomic_DNA"/>
</dbReference>
<reference evidence="7 8" key="1">
    <citation type="submission" date="2024-01" db="EMBL/GenBank/DDBJ databases">
        <title>The genomes of 5 underutilized Papilionoideae crops provide insights into root nodulation and disease resistanc.</title>
        <authorList>
            <person name="Jiang F."/>
        </authorList>
    </citation>
    <scope>NUCLEOTIDE SEQUENCE [LARGE SCALE GENOMIC DNA]</scope>
    <source>
        <strain evidence="7">JINMINGXINNONG_FW02</strain>
        <tissue evidence="7">Leaves</tissue>
    </source>
</reference>